<dbReference type="EMBL" id="QGDO01000003">
    <property type="protein sequence ID" value="PWJ42376.1"/>
    <property type="molecule type" value="Genomic_DNA"/>
</dbReference>
<feature type="domain" description="4'-phosphopantetheinyl transferase" evidence="2">
    <location>
        <begin position="107"/>
        <end position="193"/>
    </location>
</feature>
<dbReference type="Pfam" id="PF01648">
    <property type="entry name" value="ACPS"/>
    <property type="match status" value="1"/>
</dbReference>
<proteinExistence type="predicted"/>
<name>A0A315Z9X5_SEDFL</name>
<dbReference type="RefSeq" id="WP_109619271.1">
    <property type="nucleotide sequence ID" value="NZ_QGDO01000003.1"/>
</dbReference>
<accession>A0A315Z9X5</accession>
<keyword evidence="4" id="KW-1185">Reference proteome</keyword>
<protein>
    <submittedName>
        <fullName evidence="3">4'-phosphopantetheinyl transferase superfamily protein</fullName>
    </submittedName>
</protein>
<dbReference type="SUPFAM" id="SSF56214">
    <property type="entry name" value="4'-phosphopantetheinyl transferase"/>
    <property type="match status" value="2"/>
</dbReference>
<dbReference type="InterPro" id="IPR037143">
    <property type="entry name" value="4-PPantetheinyl_Trfase_dom_sf"/>
</dbReference>
<dbReference type="InterPro" id="IPR008278">
    <property type="entry name" value="4-PPantetheinyl_Trfase_dom"/>
</dbReference>
<keyword evidence="1 3" id="KW-0808">Transferase</keyword>
<sequence>MEWVKLCVDKGNLSWGLMRYEIDEQFYIDQLNNRIETEVLSRKNKKSRIESLAARFALKNLLQELQLGYEGIVKDENQKPFLKNIEGQIAISHTSKYVAVAFHQTDSIGIDIEKWSERLLRVVPRIMSNEEQKSLSITNDNALKLWCAKEALYKLNGKKNIDFTNEIKILETHESSWTAQIPQSSDKIPVEFELIHDICLAKATV</sequence>
<reference evidence="3 4" key="1">
    <citation type="submission" date="2018-03" db="EMBL/GenBank/DDBJ databases">
        <title>Genomic Encyclopedia of Archaeal and Bacterial Type Strains, Phase II (KMG-II): from individual species to whole genera.</title>
        <authorList>
            <person name="Goeker M."/>
        </authorList>
    </citation>
    <scope>NUCLEOTIDE SEQUENCE [LARGE SCALE GENOMIC DNA]</scope>
    <source>
        <strain evidence="3 4">DSM 28229</strain>
    </source>
</reference>
<evidence type="ECO:0000313" key="4">
    <source>
        <dbReference type="Proteomes" id="UP000245535"/>
    </source>
</evidence>
<evidence type="ECO:0000256" key="1">
    <source>
        <dbReference type="ARBA" id="ARBA00022679"/>
    </source>
</evidence>
<gene>
    <name evidence="3" type="ORF">BC781_103628</name>
</gene>
<dbReference type="Gene3D" id="3.90.470.20">
    <property type="entry name" value="4'-phosphopantetheinyl transferase domain"/>
    <property type="match status" value="1"/>
</dbReference>
<dbReference type="GO" id="GO:0008897">
    <property type="term" value="F:holo-[acyl-carrier-protein] synthase activity"/>
    <property type="evidence" value="ECO:0007669"/>
    <property type="project" value="InterPro"/>
</dbReference>
<dbReference type="OrthoDB" id="1190494at2"/>
<organism evidence="3 4">
    <name type="scientific">Sediminitomix flava</name>
    <dbReference type="NCBI Taxonomy" id="379075"/>
    <lineage>
        <taxon>Bacteria</taxon>
        <taxon>Pseudomonadati</taxon>
        <taxon>Bacteroidota</taxon>
        <taxon>Cytophagia</taxon>
        <taxon>Cytophagales</taxon>
        <taxon>Flammeovirgaceae</taxon>
        <taxon>Sediminitomix</taxon>
    </lineage>
</organism>
<dbReference type="GO" id="GO:0000287">
    <property type="term" value="F:magnesium ion binding"/>
    <property type="evidence" value="ECO:0007669"/>
    <property type="project" value="InterPro"/>
</dbReference>
<dbReference type="Proteomes" id="UP000245535">
    <property type="component" value="Unassembled WGS sequence"/>
</dbReference>
<dbReference type="AlphaFoldDB" id="A0A315Z9X5"/>
<evidence type="ECO:0000259" key="2">
    <source>
        <dbReference type="Pfam" id="PF01648"/>
    </source>
</evidence>
<comment type="caution">
    <text evidence="3">The sequence shown here is derived from an EMBL/GenBank/DDBJ whole genome shotgun (WGS) entry which is preliminary data.</text>
</comment>
<evidence type="ECO:0000313" key="3">
    <source>
        <dbReference type="EMBL" id="PWJ42376.1"/>
    </source>
</evidence>